<dbReference type="PANTHER" id="PTHR46743:SF2">
    <property type="entry name" value="TEICHOIC ACIDS EXPORT ATP-BINDING PROTEIN TAGH"/>
    <property type="match status" value="1"/>
</dbReference>
<keyword evidence="4 8" id="KW-0067">ATP-binding</keyword>
<evidence type="ECO:0000256" key="4">
    <source>
        <dbReference type="ARBA" id="ARBA00022840"/>
    </source>
</evidence>
<keyword evidence="3" id="KW-0547">Nucleotide-binding</keyword>
<evidence type="ECO:0000256" key="3">
    <source>
        <dbReference type="ARBA" id="ARBA00022741"/>
    </source>
</evidence>
<dbReference type="CDD" id="cd03220">
    <property type="entry name" value="ABC_KpsT_Wzt"/>
    <property type="match status" value="1"/>
</dbReference>
<keyword evidence="6" id="KW-0812">Transmembrane</keyword>
<protein>
    <submittedName>
        <fullName evidence="8">ABC transporter ATP-binding protein</fullName>
    </submittedName>
</protein>
<dbReference type="InterPro" id="IPR003593">
    <property type="entry name" value="AAA+_ATPase"/>
</dbReference>
<dbReference type="Gene3D" id="3.40.50.300">
    <property type="entry name" value="P-loop containing nucleotide triphosphate hydrolases"/>
    <property type="match status" value="1"/>
</dbReference>
<evidence type="ECO:0000313" key="9">
    <source>
        <dbReference type="Proteomes" id="UP000571128"/>
    </source>
</evidence>
<dbReference type="InterPro" id="IPR003439">
    <property type="entry name" value="ABC_transporter-like_ATP-bd"/>
</dbReference>
<dbReference type="InterPro" id="IPR017871">
    <property type="entry name" value="ABC_transporter-like_CS"/>
</dbReference>
<dbReference type="GO" id="GO:0016887">
    <property type="term" value="F:ATP hydrolysis activity"/>
    <property type="evidence" value="ECO:0007669"/>
    <property type="project" value="InterPro"/>
</dbReference>
<evidence type="ECO:0000256" key="2">
    <source>
        <dbReference type="ARBA" id="ARBA00022448"/>
    </source>
</evidence>
<name>A0A841YFI7_9LIST</name>
<evidence type="ECO:0000256" key="6">
    <source>
        <dbReference type="SAM" id="Phobius"/>
    </source>
</evidence>
<dbReference type="SUPFAM" id="SSF52540">
    <property type="entry name" value="P-loop containing nucleoside triphosphate hydrolases"/>
    <property type="match status" value="1"/>
</dbReference>
<evidence type="ECO:0000313" key="8">
    <source>
        <dbReference type="EMBL" id="MBC1399039.1"/>
    </source>
</evidence>
<dbReference type="AlphaFoldDB" id="A0A841YFI7"/>
<dbReference type="Proteomes" id="UP000571128">
    <property type="component" value="Unassembled WGS sequence"/>
</dbReference>
<sequence length="318" mass="36649">MRSRRTNKQLNKKSPHFDTHIALDVEKVEKQFLLERKKWYQYIFAVFKNEPNHYFQALEDVTFEVRCGECIGLIGLNGSGKSTLASLLAGHLAPSSGVIKRNGLASLLAINSGMKPNLTGIENIRLKLLLMDFKPAEIKERIQSIVEFTELHDFIYQPLKHYSSGMRAKLGFAIAVQTNPDILIIDEALSVGDQTFYQKCLQEIERFKQEGKTIFFVSHAISQVREISDRVVWVHYGQMKMFGDTQEVCLEYSKFIHHFNKKSKSERLREQQEMMNGQKRTVTSKQKGNRGAKLWQQLFSASLLLLVLIISAWQMFQN</sequence>
<dbReference type="GO" id="GO:0140359">
    <property type="term" value="F:ABC-type transporter activity"/>
    <property type="evidence" value="ECO:0007669"/>
    <property type="project" value="InterPro"/>
</dbReference>
<dbReference type="InterPro" id="IPR050683">
    <property type="entry name" value="Bact_Polysacc_Export_ATP-bd"/>
</dbReference>
<gene>
    <name evidence="8" type="ORF">HB844_09185</name>
</gene>
<proteinExistence type="inferred from homology"/>
<dbReference type="PANTHER" id="PTHR46743">
    <property type="entry name" value="TEICHOIC ACIDS EXPORT ATP-BINDING PROTEIN TAGH"/>
    <property type="match status" value="1"/>
</dbReference>
<keyword evidence="5" id="KW-1278">Translocase</keyword>
<keyword evidence="6" id="KW-1133">Transmembrane helix</keyword>
<keyword evidence="6" id="KW-0472">Membrane</keyword>
<evidence type="ECO:0000256" key="1">
    <source>
        <dbReference type="ARBA" id="ARBA00005417"/>
    </source>
</evidence>
<evidence type="ECO:0000256" key="5">
    <source>
        <dbReference type="ARBA" id="ARBA00022967"/>
    </source>
</evidence>
<accession>A0A841YFI7</accession>
<dbReference type="EMBL" id="JAARPY010000008">
    <property type="protein sequence ID" value="MBC1399039.1"/>
    <property type="molecule type" value="Genomic_DNA"/>
</dbReference>
<feature type="domain" description="ABC transporter" evidence="7">
    <location>
        <begin position="41"/>
        <end position="261"/>
    </location>
</feature>
<organism evidence="8 9">
    <name type="scientific">Listeria fleischmannii</name>
    <dbReference type="NCBI Taxonomy" id="1069827"/>
    <lineage>
        <taxon>Bacteria</taxon>
        <taxon>Bacillati</taxon>
        <taxon>Bacillota</taxon>
        <taxon>Bacilli</taxon>
        <taxon>Bacillales</taxon>
        <taxon>Listeriaceae</taxon>
        <taxon>Listeria</taxon>
    </lineage>
</organism>
<comment type="caution">
    <text evidence="8">The sequence shown here is derived from an EMBL/GenBank/DDBJ whole genome shotgun (WGS) entry which is preliminary data.</text>
</comment>
<dbReference type="PROSITE" id="PS00211">
    <property type="entry name" value="ABC_TRANSPORTER_1"/>
    <property type="match status" value="1"/>
</dbReference>
<reference evidence="8 9" key="1">
    <citation type="submission" date="2020-03" db="EMBL/GenBank/DDBJ databases">
        <title>Soil Listeria distribution.</title>
        <authorList>
            <person name="Liao J."/>
            <person name="Wiedmann M."/>
        </authorList>
    </citation>
    <scope>NUCLEOTIDE SEQUENCE [LARGE SCALE GENOMIC DNA]</scope>
    <source>
        <strain evidence="8 9">FSL L7-1645</strain>
    </source>
</reference>
<dbReference type="PROSITE" id="PS50893">
    <property type="entry name" value="ABC_TRANSPORTER_2"/>
    <property type="match status" value="1"/>
</dbReference>
<evidence type="ECO:0000259" key="7">
    <source>
        <dbReference type="PROSITE" id="PS50893"/>
    </source>
</evidence>
<dbReference type="Pfam" id="PF00005">
    <property type="entry name" value="ABC_tran"/>
    <property type="match status" value="1"/>
</dbReference>
<keyword evidence="2" id="KW-0813">Transport</keyword>
<dbReference type="InterPro" id="IPR015860">
    <property type="entry name" value="ABC_transpr_TagH-like"/>
</dbReference>
<dbReference type="SMART" id="SM00382">
    <property type="entry name" value="AAA"/>
    <property type="match status" value="1"/>
</dbReference>
<dbReference type="GO" id="GO:0016020">
    <property type="term" value="C:membrane"/>
    <property type="evidence" value="ECO:0007669"/>
    <property type="project" value="InterPro"/>
</dbReference>
<dbReference type="InterPro" id="IPR027417">
    <property type="entry name" value="P-loop_NTPase"/>
</dbReference>
<feature type="transmembrane region" description="Helical" evidence="6">
    <location>
        <begin position="294"/>
        <end position="316"/>
    </location>
</feature>
<dbReference type="RefSeq" id="WP_115095645.1">
    <property type="nucleotide sequence ID" value="NZ_JAARPY010000008.1"/>
</dbReference>
<comment type="similarity">
    <text evidence="1">Belongs to the ABC transporter superfamily.</text>
</comment>
<dbReference type="GO" id="GO:0005524">
    <property type="term" value="F:ATP binding"/>
    <property type="evidence" value="ECO:0007669"/>
    <property type="project" value="UniProtKB-KW"/>
</dbReference>